<proteinExistence type="predicted"/>
<evidence type="ECO:0000313" key="2">
    <source>
        <dbReference type="Proteomes" id="UP000554482"/>
    </source>
</evidence>
<evidence type="ECO:0000313" key="1">
    <source>
        <dbReference type="EMBL" id="KAF5183688.1"/>
    </source>
</evidence>
<sequence>MEGYVKMNKGFRLAVTRAGGEDTLSFSTMSFENPKKLICRNDLEETEIIEIVDTFWASIRILASIRIWA</sequence>
<accession>A0A7J6VGF3</accession>
<gene>
    <name evidence="1" type="ORF">FRX31_026723</name>
</gene>
<dbReference type="Proteomes" id="UP000554482">
    <property type="component" value="Unassembled WGS sequence"/>
</dbReference>
<dbReference type="AlphaFoldDB" id="A0A7J6VGF3"/>
<organism evidence="1 2">
    <name type="scientific">Thalictrum thalictroides</name>
    <name type="common">Rue-anemone</name>
    <name type="synonym">Anemone thalictroides</name>
    <dbReference type="NCBI Taxonomy" id="46969"/>
    <lineage>
        <taxon>Eukaryota</taxon>
        <taxon>Viridiplantae</taxon>
        <taxon>Streptophyta</taxon>
        <taxon>Embryophyta</taxon>
        <taxon>Tracheophyta</taxon>
        <taxon>Spermatophyta</taxon>
        <taxon>Magnoliopsida</taxon>
        <taxon>Ranunculales</taxon>
        <taxon>Ranunculaceae</taxon>
        <taxon>Thalictroideae</taxon>
        <taxon>Thalictrum</taxon>
    </lineage>
</organism>
<protein>
    <submittedName>
        <fullName evidence="1">Uncharacterized protein</fullName>
    </submittedName>
</protein>
<keyword evidence="2" id="KW-1185">Reference proteome</keyword>
<dbReference type="EMBL" id="JABWDY010033074">
    <property type="protein sequence ID" value="KAF5183688.1"/>
    <property type="molecule type" value="Genomic_DNA"/>
</dbReference>
<name>A0A7J6VGF3_THATH</name>
<reference evidence="1 2" key="1">
    <citation type="submission" date="2020-06" db="EMBL/GenBank/DDBJ databases">
        <title>Transcriptomic and genomic resources for Thalictrum thalictroides and T. hernandezii: Facilitating candidate gene discovery in an emerging model plant lineage.</title>
        <authorList>
            <person name="Arias T."/>
            <person name="Riano-Pachon D.M."/>
            <person name="Di Stilio V.S."/>
        </authorList>
    </citation>
    <scope>NUCLEOTIDE SEQUENCE [LARGE SCALE GENOMIC DNA]</scope>
    <source>
        <strain evidence="2">cv. WT478/WT964</strain>
        <tissue evidence="1">Leaves</tissue>
    </source>
</reference>
<comment type="caution">
    <text evidence="1">The sequence shown here is derived from an EMBL/GenBank/DDBJ whole genome shotgun (WGS) entry which is preliminary data.</text>
</comment>